<reference evidence="4" key="1">
    <citation type="submission" date="2017-04" db="EMBL/GenBank/DDBJ databases">
        <authorList>
            <person name="Varghese N."/>
            <person name="Submissions S."/>
        </authorList>
    </citation>
    <scope>NUCLEOTIDE SEQUENCE [LARGE SCALE GENOMIC DNA]</scope>
    <source>
        <strain evidence="4">VDS</strain>
    </source>
</reference>
<feature type="transmembrane region" description="Helical" evidence="2">
    <location>
        <begin position="248"/>
        <end position="266"/>
    </location>
</feature>
<feature type="compositionally biased region" description="Low complexity" evidence="1">
    <location>
        <begin position="194"/>
        <end position="205"/>
    </location>
</feature>
<gene>
    <name evidence="3" type="ORF">SAMN06295981_1996</name>
</gene>
<dbReference type="InterPro" id="IPR053779">
    <property type="entry name" value="GlpR"/>
</dbReference>
<dbReference type="EMBL" id="FXAR01000007">
    <property type="protein sequence ID" value="SMG32587.1"/>
    <property type="molecule type" value="Genomic_DNA"/>
</dbReference>
<protein>
    <submittedName>
        <fullName evidence="3">Uncharacterized protein</fullName>
    </submittedName>
</protein>
<keyword evidence="4" id="KW-1185">Reference proteome</keyword>
<evidence type="ECO:0000256" key="2">
    <source>
        <dbReference type="SAM" id="Phobius"/>
    </source>
</evidence>
<proteinExistence type="predicted"/>
<evidence type="ECO:0000313" key="4">
    <source>
        <dbReference type="Proteomes" id="UP000193309"/>
    </source>
</evidence>
<feature type="region of interest" description="Disordered" evidence="1">
    <location>
        <begin position="46"/>
        <end position="66"/>
    </location>
</feature>
<feature type="transmembrane region" description="Helical" evidence="2">
    <location>
        <begin position="272"/>
        <end position="292"/>
    </location>
</feature>
<dbReference type="STRING" id="1610489.SAMN06295981_1996"/>
<dbReference type="RefSeq" id="WP_085550095.1">
    <property type="nucleotide sequence ID" value="NZ_FXAR01000007.1"/>
</dbReference>
<keyword evidence="2" id="KW-0812">Transmembrane</keyword>
<organism evidence="3 4">
    <name type="scientific">Corynebacterium pollutisoli</name>
    <dbReference type="NCBI Taxonomy" id="1610489"/>
    <lineage>
        <taxon>Bacteria</taxon>
        <taxon>Bacillati</taxon>
        <taxon>Actinomycetota</taxon>
        <taxon>Actinomycetes</taxon>
        <taxon>Mycobacteriales</taxon>
        <taxon>Corynebacteriaceae</taxon>
        <taxon>Corynebacterium</taxon>
    </lineage>
</organism>
<name>A0A1X7JXV5_9CORY</name>
<keyword evidence="2" id="KW-0472">Membrane</keyword>
<evidence type="ECO:0000313" key="3">
    <source>
        <dbReference type="EMBL" id="SMG32587.1"/>
    </source>
</evidence>
<evidence type="ECO:0000256" key="1">
    <source>
        <dbReference type="SAM" id="MobiDB-lite"/>
    </source>
</evidence>
<feature type="region of interest" description="Disordered" evidence="1">
    <location>
        <begin position="190"/>
        <end position="212"/>
    </location>
</feature>
<accession>A0A1X7JXV5</accession>
<keyword evidence="2" id="KW-1133">Transmembrane helix</keyword>
<sequence>MSSSLIIVLIIVVWLFVLAPLLMRGQKPIRKAGEAFDDTRVIHQGGSGDLPARRRPRLSAADVRPVSAEDGDLEDLELIDVDEVLIDDDSPRPSRSFRGLFTRPEEPAEVEAEVVDGAVVHELEAGDVVTAEVDTADEWDDWDEDATYAYDDTYTSPSDLMYPDSVDSVVEVVEDEDQDEADELEDLGEKALEPAEPAESAAADSADLDEDLSEEEIEFAEHRAARGGWDPVADAESSITRYQRRQRTLIGLAAAVVFTAVLAFVIGGWAWAVAGLAAVVTVLYLVALRTQVREEQALRNHRIRQLRRARLGVLSAADEELAIPRHLRRPGAVILERDDESPDFDHLPVVESRFDTEPAPAPTRTFRRPARFSDDRRAG</sequence>
<feature type="transmembrane region" description="Helical" evidence="2">
    <location>
        <begin position="6"/>
        <end position="23"/>
    </location>
</feature>
<dbReference type="Proteomes" id="UP000193309">
    <property type="component" value="Unassembled WGS sequence"/>
</dbReference>
<dbReference type="AlphaFoldDB" id="A0A1X7JXV5"/>
<feature type="region of interest" description="Disordered" evidence="1">
    <location>
        <begin position="352"/>
        <end position="379"/>
    </location>
</feature>
<dbReference type="NCBIfam" id="NF045516">
    <property type="entry name" value="GlpR"/>
    <property type="match status" value="1"/>
</dbReference>